<feature type="domain" description="EamA" evidence="2">
    <location>
        <begin position="19"/>
        <end position="152"/>
    </location>
</feature>
<comment type="caution">
    <text evidence="3">The sequence shown here is derived from an EMBL/GenBank/DDBJ whole genome shotgun (WGS) entry which is preliminary data.</text>
</comment>
<name>K2M9P3_9HYPH</name>
<dbReference type="Proteomes" id="UP000006786">
    <property type="component" value="Unassembled WGS sequence"/>
</dbReference>
<evidence type="ECO:0000256" key="1">
    <source>
        <dbReference type="SAM" id="Phobius"/>
    </source>
</evidence>
<feature type="transmembrane region" description="Helical" evidence="1">
    <location>
        <begin position="21"/>
        <end position="41"/>
    </location>
</feature>
<dbReference type="AlphaFoldDB" id="K2M9P3"/>
<feature type="transmembrane region" description="Helical" evidence="1">
    <location>
        <begin position="140"/>
        <end position="159"/>
    </location>
</feature>
<gene>
    <name evidence="3" type="ORF">NA2_10313</name>
</gene>
<feature type="transmembrane region" description="Helical" evidence="1">
    <location>
        <begin position="260"/>
        <end position="278"/>
    </location>
</feature>
<dbReference type="STRING" id="391937.NA2_10313"/>
<feature type="transmembrane region" description="Helical" evidence="1">
    <location>
        <begin position="284"/>
        <end position="303"/>
    </location>
</feature>
<feature type="transmembrane region" description="Helical" evidence="1">
    <location>
        <begin position="165"/>
        <end position="187"/>
    </location>
</feature>
<evidence type="ECO:0000313" key="4">
    <source>
        <dbReference type="Proteomes" id="UP000006786"/>
    </source>
</evidence>
<feature type="transmembrane region" description="Helical" evidence="1">
    <location>
        <begin position="231"/>
        <end position="253"/>
    </location>
</feature>
<feature type="domain" description="EamA" evidence="2">
    <location>
        <begin position="168"/>
        <end position="299"/>
    </location>
</feature>
<dbReference type="OrthoDB" id="7743310at2"/>
<dbReference type="eggNOG" id="COG0697">
    <property type="taxonomic scope" value="Bacteria"/>
</dbReference>
<feature type="transmembrane region" description="Helical" evidence="1">
    <location>
        <begin position="199"/>
        <end position="219"/>
    </location>
</feature>
<keyword evidence="1" id="KW-1133">Transmembrane helix</keyword>
<keyword evidence="1" id="KW-0812">Transmembrane</keyword>
<keyword evidence="4" id="KW-1185">Reference proteome</keyword>
<dbReference type="SUPFAM" id="SSF103481">
    <property type="entry name" value="Multidrug resistance efflux transporter EmrE"/>
    <property type="match status" value="2"/>
</dbReference>
<dbReference type="RefSeq" id="WP_008596703.1">
    <property type="nucleotide sequence ID" value="NZ_AMRM01000010.1"/>
</dbReference>
<reference evidence="3 4" key="1">
    <citation type="journal article" date="2012" name="J. Bacteriol.">
        <title>Genome Sequence of Nitratireductor pacificus Type Strain pht-3B.</title>
        <authorList>
            <person name="Lai Q."/>
            <person name="Li G."/>
            <person name="Shao Z."/>
        </authorList>
    </citation>
    <scope>NUCLEOTIDE SEQUENCE [LARGE SCALE GENOMIC DNA]</scope>
    <source>
        <strain evidence="4">pht-3B</strain>
    </source>
</reference>
<feature type="transmembrane region" description="Helical" evidence="1">
    <location>
        <begin position="108"/>
        <end position="128"/>
    </location>
</feature>
<proteinExistence type="predicted"/>
<feature type="transmembrane region" description="Helical" evidence="1">
    <location>
        <begin position="53"/>
        <end position="71"/>
    </location>
</feature>
<sequence length="321" mass="33972">MSAPAQEMDTVPARERLVKGVLYGLAAALMWAIYNIGVEIGRADGFTSADLAILRYAVAAALLAPFLFLRWSRLPPGLTLRRVVLLSLTIGPPFAFLFNTGYGIAPLAHAVVISPGVTMLVANLLPVLLDGQRLPMHRKIGIAVLVLGLIAIAADRPPAKTPGEWVLLGDLCFVGSGTLWGVFTYLLGRWRLPAVETTAAMSLMTTAGFLPLYLAFFTPADLPLSAWAEQALYQGALGGCLAIVAFAASITWLGSGLAGLFPALVPPLAVLLAIPIAGQWPNGLQLVGVLIATTGLVLSLDALSRLFRRLRYGPDRGTGPR</sequence>
<protein>
    <submittedName>
        <fullName evidence="3">DMT family permease</fullName>
    </submittedName>
</protein>
<accession>K2M9P3</accession>
<evidence type="ECO:0000259" key="2">
    <source>
        <dbReference type="Pfam" id="PF00892"/>
    </source>
</evidence>
<dbReference type="GO" id="GO:0016020">
    <property type="term" value="C:membrane"/>
    <property type="evidence" value="ECO:0007669"/>
    <property type="project" value="InterPro"/>
</dbReference>
<evidence type="ECO:0000313" key="3">
    <source>
        <dbReference type="EMBL" id="EKF18861.1"/>
    </source>
</evidence>
<dbReference type="Pfam" id="PF00892">
    <property type="entry name" value="EamA"/>
    <property type="match status" value="2"/>
</dbReference>
<dbReference type="InterPro" id="IPR037185">
    <property type="entry name" value="EmrE-like"/>
</dbReference>
<keyword evidence="1" id="KW-0472">Membrane</keyword>
<organism evidence="3 4">
    <name type="scientific">Nitratireductor pacificus pht-3B</name>
    <dbReference type="NCBI Taxonomy" id="391937"/>
    <lineage>
        <taxon>Bacteria</taxon>
        <taxon>Pseudomonadati</taxon>
        <taxon>Pseudomonadota</taxon>
        <taxon>Alphaproteobacteria</taxon>
        <taxon>Hyphomicrobiales</taxon>
        <taxon>Phyllobacteriaceae</taxon>
        <taxon>Nitratireductor</taxon>
    </lineage>
</organism>
<dbReference type="EMBL" id="AMRM01000010">
    <property type="protein sequence ID" value="EKF18861.1"/>
    <property type="molecule type" value="Genomic_DNA"/>
</dbReference>
<dbReference type="InterPro" id="IPR000620">
    <property type="entry name" value="EamA_dom"/>
</dbReference>
<feature type="transmembrane region" description="Helical" evidence="1">
    <location>
        <begin position="83"/>
        <end position="102"/>
    </location>
</feature>